<organism evidence="1 2">
    <name type="scientific">Trifolium pratense</name>
    <name type="common">Red clover</name>
    <dbReference type="NCBI Taxonomy" id="57577"/>
    <lineage>
        <taxon>Eukaryota</taxon>
        <taxon>Viridiplantae</taxon>
        <taxon>Streptophyta</taxon>
        <taxon>Embryophyta</taxon>
        <taxon>Tracheophyta</taxon>
        <taxon>Spermatophyta</taxon>
        <taxon>Magnoliopsida</taxon>
        <taxon>eudicotyledons</taxon>
        <taxon>Gunneridae</taxon>
        <taxon>Pentapetalae</taxon>
        <taxon>rosids</taxon>
        <taxon>fabids</taxon>
        <taxon>Fabales</taxon>
        <taxon>Fabaceae</taxon>
        <taxon>Papilionoideae</taxon>
        <taxon>50 kb inversion clade</taxon>
        <taxon>NPAAA clade</taxon>
        <taxon>Hologalegina</taxon>
        <taxon>IRL clade</taxon>
        <taxon>Trifolieae</taxon>
        <taxon>Trifolium</taxon>
    </lineage>
</organism>
<sequence length="312" mass="34597">MKMKIALPLTVLKIVKKMNPMMLLLGIDPIPGCPPAPPTKPNHGSDTTCWGVSEAREKQWVNVSGPQERGRHHISIQNFKALASQVQSFRFLFVLYSDVFSIKIGEIICFLGDSCCNDVNFTITASEEDKQSKNFETKSIEVSLKLPNQSSVKAFSFQIKVKRKNDGNVRFSQDQDQNGKKGELLSDLLLCSSENITFFSHHRGLCITVFNPGGVVVKPLSVAKVLDDYGEILCHKPQSHNEGETYSAIIVFDLGGKLNSVISAKEENADAVSIILEVAIDDVLVILCLLKQRVQEQDVQVQHVEQDVSDIL</sequence>
<accession>A0A2K3MRD0</accession>
<dbReference type="Proteomes" id="UP000236291">
    <property type="component" value="Unassembled WGS sequence"/>
</dbReference>
<evidence type="ECO:0000313" key="2">
    <source>
        <dbReference type="Proteomes" id="UP000236291"/>
    </source>
</evidence>
<name>A0A2K3MRD0_TRIPR</name>
<comment type="caution">
    <text evidence="1">The sequence shown here is derived from an EMBL/GenBank/DDBJ whole genome shotgun (WGS) entry which is preliminary data.</text>
</comment>
<gene>
    <name evidence="1" type="ORF">L195_g016507</name>
</gene>
<evidence type="ECO:0000313" key="1">
    <source>
        <dbReference type="EMBL" id="PNX93355.1"/>
    </source>
</evidence>
<proteinExistence type="predicted"/>
<protein>
    <submittedName>
        <fullName evidence="1">Uncharacterized protein</fullName>
    </submittedName>
</protein>
<dbReference type="EMBL" id="ASHM01011427">
    <property type="protein sequence ID" value="PNX93355.1"/>
    <property type="molecule type" value="Genomic_DNA"/>
</dbReference>
<reference evidence="1 2" key="2">
    <citation type="journal article" date="2017" name="Front. Plant Sci.">
        <title>Gene Classification and Mining of Molecular Markers Useful in Red Clover (Trifolium pratense) Breeding.</title>
        <authorList>
            <person name="Istvanek J."/>
            <person name="Dluhosova J."/>
            <person name="Dluhos P."/>
            <person name="Patkova L."/>
            <person name="Nedelnik J."/>
            <person name="Repkova J."/>
        </authorList>
    </citation>
    <scope>NUCLEOTIDE SEQUENCE [LARGE SCALE GENOMIC DNA]</scope>
    <source>
        <strain evidence="2">cv. Tatra</strain>
        <tissue evidence="1">Young leaves</tissue>
    </source>
</reference>
<reference evidence="1 2" key="1">
    <citation type="journal article" date="2014" name="Am. J. Bot.">
        <title>Genome assembly and annotation for red clover (Trifolium pratense; Fabaceae).</title>
        <authorList>
            <person name="Istvanek J."/>
            <person name="Jaros M."/>
            <person name="Krenek A."/>
            <person name="Repkova J."/>
        </authorList>
    </citation>
    <scope>NUCLEOTIDE SEQUENCE [LARGE SCALE GENOMIC DNA]</scope>
    <source>
        <strain evidence="2">cv. Tatra</strain>
        <tissue evidence="1">Young leaves</tissue>
    </source>
</reference>
<dbReference type="AlphaFoldDB" id="A0A2K3MRD0"/>